<dbReference type="KEGG" id="kpin:30171211"/>
<gene>
    <name evidence="3" type="ORF">I206_102491</name>
</gene>
<feature type="compositionally biased region" description="Basic and acidic residues" evidence="1">
    <location>
        <begin position="66"/>
        <end position="77"/>
    </location>
</feature>
<organism evidence="3 4">
    <name type="scientific">Kwoniella pini CBS 10737</name>
    <dbReference type="NCBI Taxonomy" id="1296096"/>
    <lineage>
        <taxon>Eukaryota</taxon>
        <taxon>Fungi</taxon>
        <taxon>Dikarya</taxon>
        <taxon>Basidiomycota</taxon>
        <taxon>Agaricomycotina</taxon>
        <taxon>Tremellomycetes</taxon>
        <taxon>Tremellales</taxon>
        <taxon>Cryptococcaceae</taxon>
        <taxon>Kwoniella</taxon>
    </lineage>
</organism>
<feature type="compositionally biased region" description="Gly residues" evidence="1">
    <location>
        <begin position="81"/>
        <end position="104"/>
    </location>
</feature>
<name>A0AAJ8L1Y2_9TREE</name>
<dbReference type="Proteomes" id="UP000094020">
    <property type="component" value="Chromosome 3"/>
</dbReference>
<accession>A0AAJ8L1Y2</accession>
<dbReference type="RefSeq" id="XP_070058669.1">
    <property type="nucleotide sequence ID" value="XM_070202568.1"/>
</dbReference>
<evidence type="ECO:0008006" key="5">
    <source>
        <dbReference type="Google" id="ProtNLM"/>
    </source>
</evidence>
<dbReference type="GeneID" id="30171211"/>
<dbReference type="EMBL" id="CP144521">
    <property type="protein sequence ID" value="WWC68562.1"/>
    <property type="molecule type" value="Genomic_DNA"/>
</dbReference>
<evidence type="ECO:0000256" key="2">
    <source>
        <dbReference type="SAM" id="SignalP"/>
    </source>
</evidence>
<feature type="region of interest" description="Disordered" evidence="1">
    <location>
        <begin position="203"/>
        <end position="224"/>
    </location>
</feature>
<dbReference type="AlphaFoldDB" id="A0AAJ8L1Y2"/>
<reference evidence="3" key="2">
    <citation type="submission" date="2024-02" db="EMBL/GenBank/DDBJ databases">
        <title>Comparative genomics of Cryptococcus and Kwoniella reveals pathogenesis evolution and contrasting modes of karyotype evolution via chromosome fusion or intercentromeric recombination.</title>
        <authorList>
            <person name="Coelho M.A."/>
            <person name="David-Palma M."/>
            <person name="Shea T."/>
            <person name="Bowers K."/>
            <person name="McGinley-Smith S."/>
            <person name="Mohammad A.W."/>
            <person name="Gnirke A."/>
            <person name="Yurkov A.M."/>
            <person name="Nowrousian M."/>
            <person name="Sun S."/>
            <person name="Cuomo C.A."/>
            <person name="Heitman J."/>
        </authorList>
    </citation>
    <scope>NUCLEOTIDE SEQUENCE</scope>
    <source>
        <strain evidence="3">CBS 10737</strain>
    </source>
</reference>
<protein>
    <recommendedName>
        <fullName evidence="5">SCP domain-containing protein</fullName>
    </recommendedName>
</protein>
<keyword evidence="2" id="KW-0732">Signal</keyword>
<feature type="signal peptide" evidence="2">
    <location>
        <begin position="1"/>
        <end position="20"/>
    </location>
</feature>
<feature type="region of interest" description="Disordered" evidence="1">
    <location>
        <begin position="31"/>
        <end position="104"/>
    </location>
</feature>
<proteinExistence type="predicted"/>
<sequence>MTKITQLFHLFFLLPLLTQGLVLPLDNKDENPLGGASQRGIERHDERNVFMRRLTSGTSGKKAKREHANIRIIERQRSGNRGNGCGGGSRNRTGGNGRGGRNRGGNAGGVAAGAAGGAVAGGVIADSANNNATAVITDGTADASAIVSDTAAVEATPSDTSAAAAATATDTVADAAATDAAAAVNPGATTAISIDTTSVNATGSAADGSAGNSTEATVTAPPPEDTATIQTVSVEGDGAVATASAADTGVTQCEDMAATAAAGGAGPDTAAAANAATAESGNGSAAESTATATEAGLNAAATTSTAAHSPVGSAILIGVRDKLKDLISSGEIGDNARDAGFSCGSMNDFPRARSVFEDRHRSSMNHALCTSGFMSTNRAVDLGCISRLCSPVTLTYDLGELSLNGIGEGR</sequence>
<reference evidence="3" key="1">
    <citation type="submission" date="2013-07" db="EMBL/GenBank/DDBJ databases">
        <authorList>
            <consortium name="The Broad Institute Genome Sequencing Platform"/>
            <person name="Cuomo C."/>
            <person name="Litvintseva A."/>
            <person name="Chen Y."/>
            <person name="Heitman J."/>
            <person name="Sun S."/>
            <person name="Springer D."/>
            <person name="Dromer F."/>
            <person name="Young S.K."/>
            <person name="Zeng Q."/>
            <person name="Gargeya S."/>
            <person name="Fitzgerald M."/>
            <person name="Abouelleil A."/>
            <person name="Alvarado L."/>
            <person name="Berlin A.M."/>
            <person name="Chapman S.B."/>
            <person name="Dewar J."/>
            <person name="Goldberg J."/>
            <person name="Griggs A."/>
            <person name="Gujja S."/>
            <person name="Hansen M."/>
            <person name="Howarth C."/>
            <person name="Imamovic A."/>
            <person name="Larimer J."/>
            <person name="McCowan C."/>
            <person name="Murphy C."/>
            <person name="Pearson M."/>
            <person name="Priest M."/>
            <person name="Roberts A."/>
            <person name="Saif S."/>
            <person name="Shea T."/>
            <person name="Sykes S."/>
            <person name="Wortman J."/>
            <person name="Nusbaum C."/>
            <person name="Birren B."/>
        </authorList>
    </citation>
    <scope>NUCLEOTIDE SEQUENCE</scope>
    <source>
        <strain evidence="3">CBS 10737</strain>
    </source>
</reference>
<evidence type="ECO:0000313" key="4">
    <source>
        <dbReference type="Proteomes" id="UP000094020"/>
    </source>
</evidence>
<evidence type="ECO:0000313" key="3">
    <source>
        <dbReference type="EMBL" id="WWC68562.1"/>
    </source>
</evidence>
<feature type="chain" id="PRO_5042580203" description="SCP domain-containing protein" evidence="2">
    <location>
        <begin position="21"/>
        <end position="410"/>
    </location>
</feature>
<keyword evidence="4" id="KW-1185">Reference proteome</keyword>
<feature type="compositionally biased region" description="Basic and acidic residues" evidence="1">
    <location>
        <begin position="40"/>
        <end position="49"/>
    </location>
</feature>
<evidence type="ECO:0000256" key="1">
    <source>
        <dbReference type="SAM" id="MobiDB-lite"/>
    </source>
</evidence>